<dbReference type="GO" id="GO:0016887">
    <property type="term" value="F:ATP hydrolysis activity"/>
    <property type="evidence" value="ECO:0007669"/>
    <property type="project" value="InterPro"/>
</dbReference>
<dbReference type="PANTHER" id="PTHR43335:SF4">
    <property type="entry name" value="ABC TRANSPORTER, ATP-BINDING PROTEIN"/>
    <property type="match status" value="1"/>
</dbReference>
<feature type="region of interest" description="Disordered" evidence="5">
    <location>
        <begin position="298"/>
        <end position="325"/>
    </location>
</feature>
<evidence type="ECO:0000256" key="2">
    <source>
        <dbReference type="ARBA" id="ARBA00022448"/>
    </source>
</evidence>
<dbReference type="PROSITE" id="PS50893">
    <property type="entry name" value="ABC_TRANSPORTER_2"/>
    <property type="match status" value="1"/>
</dbReference>
<reference evidence="7 8" key="1">
    <citation type="submission" date="2018-03" db="EMBL/GenBank/DDBJ databases">
        <title>Genomic Encyclopedia of Archaeal and Bacterial Type Strains, Phase II (KMG-II): from individual species to whole genera.</title>
        <authorList>
            <person name="Goeker M."/>
        </authorList>
    </citation>
    <scope>NUCLEOTIDE SEQUENCE [LARGE SCALE GENOMIC DNA]</scope>
    <source>
        <strain evidence="7 8">DSM 45312</strain>
    </source>
</reference>
<evidence type="ECO:0000256" key="5">
    <source>
        <dbReference type="SAM" id="MobiDB-lite"/>
    </source>
</evidence>
<keyword evidence="2" id="KW-0813">Transport</keyword>
<dbReference type="InterPro" id="IPR003439">
    <property type="entry name" value="ABC_transporter-like_ATP-bd"/>
</dbReference>
<name>A0A2P8DGY6_9ACTN</name>
<feature type="compositionally biased region" description="Basic and acidic residues" evidence="5">
    <location>
        <begin position="307"/>
        <end position="325"/>
    </location>
</feature>
<comment type="similarity">
    <text evidence="1">Belongs to the ABC transporter superfamily.</text>
</comment>
<sequence length="325" mass="34448">MINLRGLTKRYGDKVAVDALTLDIAPGSVTGFLGPNGAGKSTTMRMILGLDRPTAGQALIKGRPYAELKHPMREIGALLDAKAVHPGHTARTHLTAMARSNGIPVSRVDEVIETVGLTEVAGKRAGTFSLGMGQRLGIAGALLGDPEIVMFDEPVNGLDPDGVRWVRDLMRALSAEGRTVFVSSHLMSEMQHTADQLVVIGRGKVIADAPIAEVIATSSVNAVKVRTPRAHELAQQLAVTGARIDRTAENELIVTGSTIERVGEIAHQIGALLLELSPRSASLEQAYMELTAASVEYGAPAPPGAADRADWSDHNGADQRQKEQV</sequence>
<dbReference type="Pfam" id="PF00005">
    <property type="entry name" value="ABC_tran"/>
    <property type="match status" value="1"/>
</dbReference>
<proteinExistence type="inferred from homology"/>
<keyword evidence="8" id="KW-1185">Reference proteome</keyword>
<dbReference type="Gene3D" id="3.40.50.300">
    <property type="entry name" value="P-loop containing nucleotide triphosphate hydrolases"/>
    <property type="match status" value="1"/>
</dbReference>
<dbReference type="InterPro" id="IPR027417">
    <property type="entry name" value="P-loop_NTPase"/>
</dbReference>
<protein>
    <submittedName>
        <fullName evidence="7">ABC-2 type transport system ATP-binding protein</fullName>
    </submittedName>
</protein>
<evidence type="ECO:0000259" key="6">
    <source>
        <dbReference type="PROSITE" id="PS50893"/>
    </source>
</evidence>
<evidence type="ECO:0000256" key="3">
    <source>
        <dbReference type="ARBA" id="ARBA00022741"/>
    </source>
</evidence>
<dbReference type="Proteomes" id="UP000240542">
    <property type="component" value="Unassembled WGS sequence"/>
</dbReference>
<dbReference type="SUPFAM" id="SSF52540">
    <property type="entry name" value="P-loop containing nucleoside triphosphate hydrolases"/>
    <property type="match status" value="1"/>
</dbReference>
<dbReference type="GO" id="GO:0005524">
    <property type="term" value="F:ATP binding"/>
    <property type="evidence" value="ECO:0007669"/>
    <property type="project" value="UniProtKB-KW"/>
</dbReference>
<evidence type="ECO:0000313" key="7">
    <source>
        <dbReference type="EMBL" id="PSK96484.1"/>
    </source>
</evidence>
<dbReference type="InterPro" id="IPR003593">
    <property type="entry name" value="AAA+_ATPase"/>
</dbReference>
<keyword evidence="4 7" id="KW-0067">ATP-binding</keyword>
<dbReference type="SMART" id="SM00382">
    <property type="entry name" value="AAA"/>
    <property type="match status" value="1"/>
</dbReference>
<comment type="caution">
    <text evidence="7">The sequence shown here is derived from an EMBL/GenBank/DDBJ whole genome shotgun (WGS) entry which is preliminary data.</text>
</comment>
<organism evidence="7 8">
    <name type="scientific">Murinocardiopsis flavida</name>
    <dbReference type="NCBI Taxonomy" id="645275"/>
    <lineage>
        <taxon>Bacteria</taxon>
        <taxon>Bacillati</taxon>
        <taxon>Actinomycetota</taxon>
        <taxon>Actinomycetes</taxon>
        <taxon>Streptosporangiales</taxon>
        <taxon>Nocardiopsidaceae</taxon>
        <taxon>Murinocardiopsis</taxon>
    </lineage>
</organism>
<dbReference type="EMBL" id="PYGA01000011">
    <property type="protein sequence ID" value="PSK96484.1"/>
    <property type="molecule type" value="Genomic_DNA"/>
</dbReference>
<accession>A0A2P8DGY6</accession>
<dbReference type="OrthoDB" id="5116176at2"/>
<evidence type="ECO:0000256" key="1">
    <source>
        <dbReference type="ARBA" id="ARBA00005417"/>
    </source>
</evidence>
<dbReference type="AlphaFoldDB" id="A0A2P8DGY6"/>
<evidence type="ECO:0000313" key="8">
    <source>
        <dbReference type="Proteomes" id="UP000240542"/>
    </source>
</evidence>
<evidence type="ECO:0000256" key="4">
    <source>
        <dbReference type="ARBA" id="ARBA00022840"/>
    </source>
</evidence>
<dbReference type="RefSeq" id="WP_106583872.1">
    <property type="nucleotide sequence ID" value="NZ_PYGA01000011.1"/>
</dbReference>
<gene>
    <name evidence="7" type="ORF">CLV63_11179</name>
</gene>
<dbReference type="PANTHER" id="PTHR43335">
    <property type="entry name" value="ABC TRANSPORTER, ATP-BINDING PROTEIN"/>
    <property type="match status" value="1"/>
</dbReference>
<feature type="domain" description="ABC transporter" evidence="6">
    <location>
        <begin position="2"/>
        <end position="227"/>
    </location>
</feature>
<keyword evidence="3" id="KW-0547">Nucleotide-binding</keyword>